<keyword evidence="2" id="KW-1185">Reference proteome</keyword>
<feature type="region of interest" description="Disordered" evidence="1">
    <location>
        <begin position="74"/>
        <end position="195"/>
    </location>
</feature>
<dbReference type="AlphaFoldDB" id="A0A914W753"/>
<feature type="compositionally biased region" description="Low complexity" evidence="1">
    <location>
        <begin position="129"/>
        <end position="152"/>
    </location>
</feature>
<feature type="compositionally biased region" description="Low complexity" evidence="1">
    <location>
        <begin position="167"/>
        <end position="176"/>
    </location>
</feature>
<evidence type="ECO:0000313" key="3">
    <source>
        <dbReference type="WBParaSite" id="PSAMB.scaffold3164size19415.g20558.t1"/>
    </source>
</evidence>
<protein>
    <submittedName>
        <fullName evidence="3">Uncharacterized protein</fullName>
    </submittedName>
</protein>
<accession>A0A914W753</accession>
<evidence type="ECO:0000313" key="2">
    <source>
        <dbReference type="Proteomes" id="UP000887566"/>
    </source>
</evidence>
<evidence type="ECO:0000256" key="1">
    <source>
        <dbReference type="SAM" id="MobiDB-lite"/>
    </source>
</evidence>
<proteinExistence type="predicted"/>
<dbReference type="Proteomes" id="UP000887566">
    <property type="component" value="Unplaced"/>
</dbReference>
<organism evidence="2 3">
    <name type="scientific">Plectus sambesii</name>
    <dbReference type="NCBI Taxonomy" id="2011161"/>
    <lineage>
        <taxon>Eukaryota</taxon>
        <taxon>Metazoa</taxon>
        <taxon>Ecdysozoa</taxon>
        <taxon>Nematoda</taxon>
        <taxon>Chromadorea</taxon>
        <taxon>Plectida</taxon>
        <taxon>Plectina</taxon>
        <taxon>Plectoidea</taxon>
        <taxon>Plectidae</taxon>
        <taxon>Plectus</taxon>
    </lineage>
</organism>
<name>A0A914W753_9BILA</name>
<reference evidence="3" key="1">
    <citation type="submission" date="2022-11" db="UniProtKB">
        <authorList>
            <consortium name="WormBaseParasite"/>
        </authorList>
    </citation>
    <scope>IDENTIFICATION</scope>
</reference>
<dbReference type="WBParaSite" id="PSAMB.scaffold3164size19415.g20558.t1">
    <property type="protein sequence ID" value="PSAMB.scaffold3164size19415.g20558.t1"/>
    <property type="gene ID" value="PSAMB.scaffold3164size19415.g20558"/>
</dbReference>
<sequence length="207" mass="21981">MHIFATTRARFMMRVAPSDWPTVGPAQPSAPHRARDHARRNIIPEDGQSGIPTLFSLLFLRSLFLCVLRVVRQRPSGPERGPPSAKATTAGRRIDRVGPSHRQPRAGQFYASSKPGASSLSPGACAPSARASIGSPAMAAAPPAGALLPPRGVRTDRPTRRRRCPRQRAACPTARPTGPPTRPRSTTEESGANARSVCAAAVGENTC</sequence>